<evidence type="ECO:0000256" key="6">
    <source>
        <dbReference type="ARBA" id="ARBA00023180"/>
    </source>
</evidence>
<comment type="similarity">
    <text evidence="2">Belongs to the DUOXA family.</text>
</comment>
<dbReference type="InterPro" id="IPR018469">
    <property type="entry name" value="Dual_oxidase_maturation_fac"/>
</dbReference>
<evidence type="ECO:0000256" key="5">
    <source>
        <dbReference type="ARBA" id="ARBA00023136"/>
    </source>
</evidence>
<dbReference type="GO" id="GO:0015031">
    <property type="term" value="P:protein transport"/>
    <property type="evidence" value="ECO:0007669"/>
    <property type="project" value="InterPro"/>
</dbReference>
<name>A0A7R9GVN3_TIMCR</name>
<protein>
    <submittedName>
        <fullName evidence="7">Uncharacterized protein</fullName>
    </submittedName>
</protein>
<keyword evidence="6" id="KW-0325">Glycoprotein</keyword>
<comment type="subcellular location">
    <subcellularLocation>
        <location evidence="1">Membrane</location>
        <topology evidence="1">Multi-pass membrane protein</topology>
    </subcellularLocation>
</comment>
<gene>
    <name evidence="7" type="ORF">TCEB3V08_LOCUS4520</name>
</gene>
<evidence type="ECO:0000256" key="3">
    <source>
        <dbReference type="ARBA" id="ARBA00022692"/>
    </source>
</evidence>
<evidence type="ECO:0000256" key="2">
    <source>
        <dbReference type="ARBA" id="ARBA00009816"/>
    </source>
</evidence>
<proteinExistence type="inferred from homology"/>
<sequence length="100" mass="11064">MPFSSLPDITRHSVSLTTADHVTRYGSGWHVASTEIISSYRAFSREKIVAELGAFIGLGHVNITLRDAHWSVAVGELSSRMAANMKTLLFPVYINFPFPL</sequence>
<evidence type="ECO:0000256" key="4">
    <source>
        <dbReference type="ARBA" id="ARBA00022989"/>
    </source>
</evidence>
<reference evidence="7" key="1">
    <citation type="submission" date="2020-11" db="EMBL/GenBank/DDBJ databases">
        <authorList>
            <person name="Tran Van P."/>
        </authorList>
    </citation>
    <scope>NUCLEOTIDE SEQUENCE</scope>
</reference>
<dbReference type="GO" id="GO:0005789">
    <property type="term" value="C:endoplasmic reticulum membrane"/>
    <property type="evidence" value="ECO:0007669"/>
    <property type="project" value="InterPro"/>
</dbReference>
<evidence type="ECO:0000256" key="1">
    <source>
        <dbReference type="ARBA" id="ARBA00004141"/>
    </source>
</evidence>
<organism evidence="7">
    <name type="scientific">Timema cristinae</name>
    <name type="common">Walking stick</name>
    <dbReference type="NCBI Taxonomy" id="61476"/>
    <lineage>
        <taxon>Eukaryota</taxon>
        <taxon>Metazoa</taxon>
        <taxon>Ecdysozoa</taxon>
        <taxon>Arthropoda</taxon>
        <taxon>Hexapoda</taxon>
        <taxon>Insecta</taxon>
        <taxon>Pterygota</taxon>
        <taxon>Neoptera</taxon>
        <taxon>Polyneoptera</taxon>
        <taxon>Phasmatodea</taxon>
        <taxon>Timematodea</taxon>
        <taxon>Timematoidea</taxon>
        <taxon>Timematidae</taxon>
        <taxon>Timema</taxon>
    </lineage>
</organism>
<dbReference type="AlphaFoldDB" id="A0A7R9GVN3"/>
<evidence type="ECO:0000313" key="7">
    <source>
        <dbReference type="EMBL" id="CAD7398482.1"/>
    </source>
</evidence>
<accession>A0A7R9GVN3</accession>
<dbReference type="EMBL" id="OC317694">
    <property type="protein sequence ID" value="CAD7398482.1"/>
    <property type="molecule type" value="Genomic_DNA"/>
</dbReference>
<dbReference type="Pfam" id="PF10204">
    <property type="entry name" value="DuoxA"/>
    <property type="match status" value="1"/>
</dbReference>
<keyword evidence="3" id="KW-0812">Transmembrane</keyword>
<keyword evidence="5" id="KW-0472">Membrane</keyword>
<keyword evidence="4" id="KW-1133">Transmembrane helix</keyword>